<dbReference type="OrthoDB" id="127409at2759"/>
<comment type="caution">
    <text evidence="2">The sequence shown here is derived from an EMBL/GenBank/DDBJ whole genome shotgun (WGS) entry which is preliminary data.</text>
</comment>
<feature type="compositionally biased region" description="Acidic residues" evidence="1">
    <location>
        <begin position="1"/>
        <end position="13"/>
    </location>
</feature>
<gene>
    <name evidence="2" type="ORF">PC110_g19377</name>
</gene>
<organism evidence="2 3">
    <name type="scientific">Phytophthora cactorum</name>
    <dbReference type="NCBI Taxonomy" id="29920"/>
    <lineage>
        <taxon>Eukaryota</taxon>
        <taxon>Sar</taxon>
        <taxon>Stramenopiles</taxon>
        <taxon>Oomycota</taxon>
        <taxon>Peronosporomycetes</taxon>
        <taxon>Peronosporales</taxon>
        <taxon>Peronosporaceae</taxon>
        <taxon>Phytophthora</taxon>
    </lineage>
</organism>
<dbReference type="Proteomes" id="UP000251314">
    <property type="component" value="Unassembled WGS sequence"/>
</dbReference>
<feature type="region of interest" description="Disordered" evidence="1">
    <location>
        <begin position="40"/>
        <end position="86"/>
    </location>
</feature>
<dbReference type="VEuPathDB" id="FungiDB:PC110_g19377"/>
<protein>
    <submittedName>
        <fullName evidence="2">Uncharacterized protein</fullName>
    </submittedName>
</protein>
<name>A0A329RHY4_9STRA</name>
<accession>A0A329RHY4</accession>
<feature type="region of interest" description="Disordered" evidence="1">
    <location>
        <begin position="1"/>
        <end position="20"/>
    </location>
</feature>
<keyword evidence="3" id="KW-1185">Reference proteome</keyword>
<evidence type="ECO:0000313" key="2">
    <source>
        <dbReference type="EMBL" id="RAW24194.1"/>
    </source>
</evidence>
<reference evidence="2 3" key="1">
    <citation type="submission" date="2018-01" db="EMBL/GenBank/DDBJ databases">
        <title>Draft genome of the strawberry crown rot pathogen Phytophthora cactorum.</title>
        <authorList>
            <person name="Armitage A.D."/>
            <person name="Lysoe E."/>
            <person name="Nellist C.F."/>
            <person name="Harrison R.J."/>
            <person name="Brurberg M.B."/>
        </authorList>
    </citation>
    <scope>NUCLEOTIDE SEQUENCE [LARGE SCALE GENOMIC DNA]</scope>
    <source>
        <strain evidence="2 3">10300</strain>
    </source>
</reference>
<feature type="compositionally biased region" description="Acidic residues" evidence="1">
    <location>
        <begin position="51"/>
        <end position="66"/>
    </location>
</feature>
<feature type="non-terminal residue" evidence="2">
    <location>
        <position position="1"/>
    </location>
</feature>
<sequence length="86" mass="9264">VSSSEEAEEDNGDAEASTFTIATGVVDADPNLMVEGASQCTGLNSDKYPELCEEPEEDEEEDDTGDDGAWHMDWDIGSLTDEDSDE</sequence>
<evidence type="ECO:0000313" key="3">
    <source>
        <dbReference type="Proteomes" id="UP000251314"/>
    </source>
</evidence>
<dbReference type="EMBL" id="MJFZ01000921">
    <property type="protein sequence ID" value="RAW24194.1"/>
    <property type="molecule type" value="Genomic_DNA"/>
</dbReference>
<proteinExistence type="predicted"/>
<dbReference type="AlphaFoldDB" id="A0A329RHY4"/>
<evidence type="ECO:0000256" key="1">
    <source>
        <dbReference type="SAM" id="MobiDB-lite"/>
    </source>
</evidence>